<sequence length="317" mass="34392">MRVDYAVAMEVAAHEALVRQAYKDSEGVLTWCVGMTNATGHRVERYIGKPQTLQHCMNIYAWALTNYAEQVREVFKDRPLTQAQFAAAVSFHWNTGAIRTATWVRYWLRGDIERARTAFMNWITPKSLAARRAKERDLFFDGKWTNNGTMLEYTRVTSRMTPDWGSGKRINVEDELRLAFAGTVDVVLDQQPDPDAVPAAPTLTPSDDEPDASAVPVPKPRPDEEAPMPAPIGHDGGPILDPQISRQAPSPVAQSAKAVGAAKWAAIAGALWTAVVAADVLPPAFTTPEFIAAVTAAIGAVAGAVGSYRAPKNAEPG</sequence>
<dbReference type="KEGG" id="abaw:D5400_16905"/>
<dbReference type="GO" id="GO:0009253">
    <property type="term" value="P:peptidoglycan catabolic process"/>
    <property type="evidence" value="ECO:0007669"/>
    <property type="project" value="InterPro"/>
</dbReference>
<dbReference type="EMBL" id="CP032509">
    <property type="protein sequence ID" value="AZN72730.1"/>
    <property type="molecule type" value="Genomic_DNA"/>
</dbReference>
<keyword evidence="4" id="KW-0326">Glycosidase</keyword>
<evidence type="ECO:0000256" key="4">
    <source>
        <dbReference type="RuleBase" id="RU003788"/>
    </source>
</evidence>
<dbReference type="Proteomes" id="UP000268192">
    <property type="component" value="Chromosome"/>
</dbReference>
<dbReference type="InterPro" id="IPR023346">
    <property type="entry name" value="Lysozyme-like_dom_sf"/>
</dbReference>
<dbReference type="AlphaFoldDB" id="A0A3S9B6Z6"/>
<comment type="similarity">
    <text evidence="4">Belongs to the glycosyl hydrolase 24 family.</text>
</comment>
<dbReference type="Gene3D" id="1.10.530.40">
    <property type="match status" value="1"/>
</dbReference>
<protein>
    <recommendedName>
        <fullName evidence="4">Lysozyme</fullName>
        <ecNumber evidence="4">3.2.1.17</ecNumber>
    </recommendedName>
</protein>
<evidence type="ECO:0000256" key="5">
    <source>
        <dbReference type="SAM" id="MobiDB-lite"/>
    </source>
</evidence>
<evidence type="ECO:0000313" key="7">
    <source>
        <dbReference type="Proteomes" id="UP000268192"/>
    </source>
</evidence>
<feature type="region of interest" description="Disordered" evidence="5">
    <location>
        <begin position="190"/>
        <end position="229"/>
    </location>
</feature>
<dbReference type="Pfam" id="PF00959">
    <property type="entry name" value="Phage_lysozyme"/>
    <property type="match status" value="1"/>
</dbReference>
<dbReference type="InterPro" id="IPR002196">
    <property type="entry name" value="Glyco_hydro_24"/>
</dbReference>
<evidence type="ECO:0000256" key="1">
    <source>
        <dbReference type="ARBA" id="ARBA00022529"/>
    </source>
</evidence>
<keyword evidence="4" id="KW-0378">Hydrolase</keyword>
<dbReference type="GO" id="GO:0042742">
    <property type="term" value="P:defense response to bacterium"/>
    <property type="evidence" value="ECO:0007669"/>
    <property type="project" value="UniProtKB-KW"/>
</dbReference>
<comment type="catalytic activity">
    <reaction evidence="4">
        <text>Hydrolysis of (1-&gt;4)-beta-linkages between N-acetylmuramic acid and N-acetyl-D-glucosamine residues in a peptidoglycan and between N-acetyl-D-glucosamine residues in chitodextrins.</text>
        <dbReference type="EC" id="3.2.1.17"/>
    </reaction>
</comment>
<dbReference type="InterPro" id="IPR023347">
    <property type="entry name" value="Lysozyme_dom_sf"/>
</dbReference>
<dbReference type="InterPro" id="IPR051018">
    <property type="entry name" value="Bacteriophage_GH24"/>
</dbReference>
<dbReference type="CDD" id="cd00737">
    <property type="entry name" value="lyz_endolysin_autolysin"/>
    <property type="match status" value="1"/>
</dbReference>
<keyword evidence="2 4" id="KW-0081">Bacteriolytic enzyme</keyword>
<dbReference type="EC" id="3.2.1.17" evidence="4"/>
<evidence type="ECO:0000313" key="6">
    <source>
        <dbReference type="EMBL" id="AZN72730.1"/>
    </source>
</evidence>
<name>A0A3S9B6Z6_9HYPH</name>
<feature type="compositionally biased region" description="Low complexity" evidence="5">
    <location>
        <begin position="190"/>
        <end position="205"/>
    </location>
</feature>
<dbReference type="GO" id="GO:0003796">
    <property type="term" value="F:lysozyme activity"/>
    <property type="evidence" value="ECO:0007669"/>
    <property type="project" value="UniProtKB-EC"/>
</dbReference>
<dbReference type="GO" id="GO:0016998">
    <property type="term" value="P:cell wall macromolecule catabolic process"/>
    <property type="evidence" value="ECO:0007669"/>
    <property type="project" value="InterPro"/>
</dbReference>
<evidence type="ECO:0000256" key="2">
    <source>
        <dbReference type="ARBA" id="ARBA00022638"/>
    </source>
</evidence>
<dbReference type="RefSeq" id="WP_126011058.1">
    <property type="nucleotide sequence ID" value="NZ_CP032509.1"/>
</dbReference>
<accession>A0A3S9B6Z6</accession>
<dbReference type="OrthoDB" id="5327667at2"/>
<keyword evidence="3" id="KW-1035">Host cytoplasm</keyword>
<keyword evidence="1 4" id="KW-0929">Antimicrobial</keyword>
<dbReference type="InterPro" id="IPR033907">
    <property type="entry name" value="Endolysin_autolysin"/>
</dbReference>
<gene>
    <name evidence="6" type="ORF">D5400_16905</name>
</gene>
<dbReference type="PANTHER" id="PTHR38107:SF3">
    <property type="entry name" value="LYSOZYME RRRD-RELATED"/>
    <property type="match status" value="1"/>
</dbReference>
<dbReference type="GO" id="GO:0031640">
    <property type="term" value="P:killing of cells of another organism"/>
    <property type="evidence" value="ECO:0007669"/>
    <property type="project" value="UniProtKB-KW"/>
</dbReference>
<organism evidence="6 7">
    <name type="scientific">Georhizobium profundi</name>
    <dbReference type="NCBI Taxonomy" id="2341112"/>
    <lineage>
        <taxon>Bacteria</taxon>
        <taxon>Pseudomonadati</taxon>
        <taxon>Pseudomonadota</taxon>
        <taxon>Alphaproteobacteria</taxon>
        <taxon>Hyphomicrobiales</taxon>
        <taxon>Rhizobiaceae</taxon>
        <taxon>Georhizobium</taxon>
    </lineage>
</organism>
<dbReference type="SUPFAM" id="SSF53955">
    <property type="entry name" value="Lysozyme-like"/>
    <property type="match status" value="1"/>
</dbReference>
<proteinExistence type="inferred from homology"/>
<evidence type="ECO:0000256" key="3">
    <source>
        <dbReference type="ARBA" id="ARBA00023200"/>
    </source>
</evidence>
<dbReference type="PANTHER" id="PTHR38107">
    <property type="match status" value="1"/>
</dbReference>
<keyword evidence="7" id="KW-1185">Reference proteome</keyword>
<reference evidence="6 7" key="1">
    <citation type="submission" date="2018-09" db="EMBL/GenBank/DDBJ databases">
        <title>Marinorhizobium profundi gen. nov., sp. nov., isolated from a deep-sea sediment sample from the New Britain Trench and proposal of Marinorhizobiaceae fam. nov. in the order Rhizobiales of the class Alphaproteobacteria.</title>
        <authorList>
            <person name="Cao J."/>
        </authorList>
    </citation>
    <scope>NUCLEOTIDE SEQUENCE [LARGE SCALE GENOMIC DNA]</scope>
    <source>
        <strain evidence="6 7">WS11</strain>
    </source>
</reference>